<evidence type="ECO:0000256" key="6">
    <source>
        <dbReference type="ARBA" id="ARBA00022932"/>
    </source>
</evidence>
<keyword evidence="11" id="KW-0496">Mitochondrion</keyword>
<dbReference type="SUPFAM" id="SSF56672">
    <property type="entry name" value="DNA/RNA polymerases"/>
    <property type="match status" value="1"/>
</dbReference>
<dbReference type="RefSeq" id="YP_009355790.1">
    <property type="nucleotide sequence ID" value="NC_034349.1"/>
</dbReference>
<protein>
    <recommendedName>
        <fullName evidence="2">DNA-directed DNA polymerase</fullName>
        <ecNumber evidence="2">2.7.7.7</ecNumber>
    </recommendedName>
</protein>
<proteinExistence type="inferred from homology"/>
<keyword evidence="5" id="KW-0235">DNA replication</keyword>
<keyword evidence="3" id="KW-0808">Transferase</keyword>
<dbReference type="GO" id="GO:0006260">
    <property type="term" value="P:DNA replication"/>
    <property type="evidence" value="ECO:0007669"/>
    <property type="project" value="UniProtKB-KW"/>
</dbReference>
<dbReference type="EC" id="2.7.7.7" evidence="2"/>
<geneLocation type="mitochondrion" evidence="11"/>
<dbReference type="InterPro" id="IPR004868">
    <property type="entry name" value="DNA-dir_DNA_pol_B_mt/vir"/>
</dbReference>
<name>A0A1V1FWX2_9APHY</name>
<feature type="transmembrane region" description="Helical" evidence="9">
    <location>
        <begin position="177"/>
        <end position="196"/>
    </location>
</feature>
<gene>
    <name evidence="11" type="primary">orf205</name>
</gene>
<dbReference type="GO" id="GO:0003887">
    <property type="term" value="F:DNA-directed DNA polymerase activity"/>
    <property type="evidence" value="ECO:0007669"/>
    <property type="project" value="UniProtKB-KW"/>
</dbReference>
<accession>A0A1V1FWX2</accession>
<keyword evidence="4" id="KW-0548">Nucleotidyltransferase</keyword>
<evidence type="ECO:0000256" key="5">
    <source>
        <dbReference type="ARBA" id="ARBA00022705"/>
    </source>
</evidence>
<keyword evidence="7" id="KW-0238">DNA-binding</keyword>
<sequence length="205" mass="24709">MYRPNALNKDIYVYDVNSLYPFVMSKFKYPIKQISQFEGDPTILENSVDKVHEAIKSIPSLNSNSNNKLIFDFNLDSFYSYLDSLTLAQELALIHILFAILYLLIAFEFFSIFFGNEIINYFDLENKYPKLKTFFKLRATYQRYYLIWCLLKLFLLCFILIIFNLFIYFFIIFNCVIFIFKIWTGYFTCLFFSLFLEKDKYKIPF</sequence>
<dbReference type="AlphaFoldDB" id="A0A1V1FWX2"/>
<dbReference type="EMBL" id="AP017926">
    <property type="protein sequence ID" value="BAX08585.1"/>
    <property type="molecule type" value="Genomic_DNA"/>
</dbReference>
<evidence type="ECO:0000256" key="3">
    <source>
        <dbReference type="ARBA" id="ARBA00022679"/>
    </source>
</evidence>
<feature type="transmembrane region" description="Helical" evidence="9">
    <location>
        <begin position="92"/>
        <end position="114"/>
    </location>
</feature>
<feature type="transmembrane region" description="Helical" evidence="9">
    <location>
        <begin position="145"/>
        <end position="171"/>
    </location>
</feature>
<keyword evidence="9" id="KW-1133">Transmembrane helix</keyword>
<organism evidence="11">
    <name type="scientific">Fomitopsis palustris</name>
    <dbReference type="NCBI Taxonomy" id="2870670"/>
    <lineage>
        <taxon>Eukaryota</taxon>
        <taxon>Fungi</taxon>
        <taxon>Dikarya</taxon>
        <taxon>Basidiomycota</taxon>
        <taxon>Agaricomycotina</taxon>
        <taxon>Agaricomycetes</taxon>
        <taxon>Polyporales</taxon>
        <taxon>Fomitopsis</taxon>
    </lineage>
</organism>
<dbReference type="GO" id="GO:0003677">
    <property type="term" value="F:DNA binding"/>
    <property type="evidence" value="ECO:0007669"/>
    <property type="project" value="UniProtKB-KW"/>
</dbReference>
<comment type="catalytic activity">
    <reaction evidence="8">
        <text>DNA(n) + a 2'-deoxyribonucleoside 5'-triphosphate = DNA(n+1) + diphosphate</text>
        <dbReference type="Rhea" id="RHEA:22508"/>
        <dbReference type="Rhea" id="RHEA-COMP:17339"/>
        <dbReference type="Rhea" id="RHEA-COMP:17340"/>
        <dbReference type="ChEBI" id="CHEBI:33019"/>
        <dbReference type="ChEBI" id="CHEBI:61560"/>
        <dbReference type="ChEBI" id="CHEBI:173112"/>
        <dbReference type="EC" id="2.7.7.7"/>
    </reaction>
</comment>
<dbReference type="GeneID" id="32232938"/>
<keyword evidence="9" id="KW-0472">Membrane</keyword>
<comment type="similarity">
    <text evidence="1">Belongs to the DNA polymerase type-B family.</text>
</comment>
<dbReference type="Pfam" id="PF03175">
    <property type="entry name" value="DNA_pol_B_2"/>
    <property type="match status" value="1"/>
</dbReference>
<evidence type="ECO:0000256" key="9">
    <source>
        <dbReference type="SAM" id="Phobius"/>
    </source>
</evidence>
<evidence type="ECO:0000313" key="11">
    <source>
        <dbReference type="EMBL" id="BAX08585.1"/>
    </source>
</evidence>
<feature type="domain" description="DNA-directed DNA polymerase family B mitochondria/virus" evidence="10">
    <location>
        <begin position="6"/>
        <end position="40"/>
    </location>
</feature>
<reference evidence="11" key="1">
    <citation type="submission" date="2016-12" db="EMBL/GenBank/DDBJ databases">
        <title>Complete mitochondrial genome of the wood-decaying fungus Fomitopsis palustris.</title>
        <authorList>
            <person name="Tanaka Y."/>
            <person name="Suzuki T."/>
            <person name="Iigo M."/>
            <person name="Kurokura T."/>
            <person name="Toyama F."/>
            <person name="Dohra H."/>
            <person name="Konno N."/>
        </authorList>
    </citation>
    <scope>NUCLEOTIDE SEQUENCE</scope>
    <source>
        <strain evidence="11">FFPRI 0507</strain>
    </source>
</reference>
<keyword evidence="6" id="KW-0239">DNA-directed DNA polymerase</keyword>
<evidence type="ECO:0000256" key="7">
    <source>
        <dbReference type="ARBA" id="ARBA00023125"/>
    </source>
</evidence>
<evidence type="ECO:0000256" key="4">
    <source>
        <dbReference type="ARBA" id="ARBA00022695"/>
    </source>
</evidence>
<keyword evidence="9" id="KW-0812">Transmembrane</keyword>
<evidence type="ECO:0000259" key="10">
    <source>
        <dbReference type="Pfam" id="PF03175"/>
    </source>
</evidence>
<evidence type="ECO:0000256" key="1">
    <source>
        <dbReference type="ARBA" id="ARBA00005755"/>
    </source>
</evidence>
<evidence type="ECO:0000256" key="8">
    <source>
        <dbReference type="ARBA" id="ARBA00049244"/>
    </source>
</evidence>
<dbReference type="GO" id="GO:0000166">
    <property type="term" value="F:nucleotide binding"/>
    <property type="evidence" value="ECO:0007669"/>
    <property type="project" value="InterPro"/>
</dbReference>
<evidence type="ECO:0000256" key="2">
    <source>
        <dbReference type="ARBA" id="ARBA00012417"/>
    </source>
</evidence>
<dbReference type="InterPro" id="IPR043502">
    <property type="entry name" value="DNA/RNA_pol_sf"/>
</dbReference>